<dbReference type="RefSeq" id="WP_114580423.1">
    <property type="nucleotide sequence ID" value="NZ_QPMH01000001.1"/>
</dbReference>
<protein>
    <recommendedName>
        <fullName evidence="4">Chemotaxis protein</fullName>
    </recommendedName>
</protein>
<organism evidence="2 3">
    <name type="scientific">Ferruginivarius sediminum</name>
    <dbReference type="NCBI Taxonomy" id="2661937"/>
    <lineage>
        <taxon>Bacteria</taxon>
        <taxon>Pseudomonadati</taxon>
        <taxon>Pseudomonadota</taxon>
        <taxon>Alphaproteobacteria</taxon>
        <taxon>Rhodospirillales</taxon>
        <taxon>Rhodospirillaceae</taxon>
        <taxon>Ferruginivarius</taxon>
    </lineage>
</organism>
<proteinExistence type="predicted"/>
<dbReference type="Proteomes" id="UP000253941">
    <property type="component" value="Unassembled WGS sequence"/>
</dbReference>
<comment type="caution">
    <text evidence="2">The sequence shown here is derived from an EMBL/GenBank/DDBJ whole genome shotgun (WGS) entry which is preliminary data.</text>
</comment>
<evidence type="ECO:0008006" key="4">
    <source>
        <dbReference type="Google" id="ProtNLM"/>
    </source>
</evidence>
<dbReference type="EMBL" id="QPMH01000001">
    <property type="protein sequence ID" value="RDD63911.1"/>
    <property type="molecule type" value="Genomic_DNA"/>
</dbReference>
<reference evidence="2 3" key="1">
    <citation type="submission" date="2018-07" db="EMBL/GenBank/DDBJ databases">
        <title>Venubactetium sediminum gen. nov., sp. nov., isolated from a marine solar saltern.</title>
        <authorList>
            <person name="Wang S."/>
        </authorList>
    </citation>
    <scope>NUCLEOTIDE SEQUENCE [LARGE SCALE GENOMIC DNA]</scope>
    <source>
        <strain evidence="2 3">WD2A32</strain>
    </source>
</reference>
<feature type="signal peptide" evidence="1">
    <location>
        <begin position="1"/>
        <end position="22"/>
    </location>
</feature>
<keyword evidence="1" id="KW-0732">Signal</keyword>
<keyword evidence="3" id="KW-1185">Reference proteome</keyword>
<evidence type="ECO:0000313" key="2">
    <source>
        <dbReference type="EMBL" id="RDD63911.1"/>
    </source>
</evidence>
<dbReference type="AlphaFoldDB" id="A0A369TEW6"/>
<gene>
    <name evidence="2" type="ORF">DRB17_01775</name>
</gene>
<dbReference type="CDD" id="cd18773">
    <property type="entry name" value="PDC1_HK_sensor"/>
    <property type="match status" value="1"/>
</dbReference>
<evidence type="ECO:0000256" key="1">
    <source>
        <dbReference type="SAM" id="SignalP"/>
    </source>
</evidence>
<name>A0A369TEW6_9PROT</name>
<feature type="chain" id="PRO_5016744803" description="Chemotaxis protein" evidence="1">
    <location>
        <begin position="23"/>
        <end position="190"/>
    </location>
</feature>
<accession>A0A369TEW6</accession>
<sequence length="190" mass="20691">MARFLPVLLAAATLVLPFTATANEFEPQIRSLIEDEVRPWLNDAAVVDAIAAQNKRHASLDPEQIEELDEQWGAEVDEGEGPLVDKVMDNALSDFLSTKKSELGGRVSEVFVMDNKGLNVGASNLTSDYYQGDEAKWQESYGTGRMHIGEVEFDDSAEAFLSQVSLPIEDPSSGEAIGAITLGVNVEELF</sequence>
<evidence type="ECO:0000313" key="3">
    <source>
        <dbReference type="Proteomes" id="UP000253941"/>
    </source>
</evidence>